<feature type="binding site" evidence="9">
    <location>
        <begin position="57"/>
        <end position="61"/>
    </location>
    <ligand>
        <name>GTP</name>
        <dbReference type="ChEBI" id="CHEBI:37565"/>
        <label>1</label>
    </ligand>
</feature>
<dbReference type="Gene3D" id="3.40.50.300">
    <property type="entry name" value="P-loop containing nucleotide triphosphate hydrolases"/>
    <property type="match status" value="2"/>
</dbReference>
<comment type="caution">
    <text evidence="13">The sequence shown here is derived from an EMBL/GenBank/DDBJ whole genome shotgun (WGS) entry which is preliminary data.</text>
</comment>
<dbReference type="GO" id="GO:0005525">
    <property type="term" value="F:GTP binding"/>
    <property type="evidence" value="ECO:0007669"/>
    <property type="project" value="UniProtKB-UniRule"/>
</dbReference>
<dbReference type="GO" id="GO:0043022">
    <property type="term" value="F:ribosome binding"/>
    <property type="evidence" value="ECO:0007669"/>
    <property type="project" value="TreeGrafter"/>
</dbReference>
<evidence type="ECO:0000256" key="1">
    <source>
        <dbReference type="ARBA" id="ARBA00008279"/>
    </source>
</evidence>
<dbReference type="AlphaFoldDB" id="A0AA45WV45"/>
<dbReference type="CDD" id="cd01894">
    <property type="entry name" value="EngA1"/>
    <property type="match status" value="1"/>
</dbReference>
<feature type="domain" description="EngA-type G" evidence="12">
    <location>
        <begin position="4"/>
        <end position="168"/>
    </location>
</feature>
<comment type="similarity">
    <text evidence="1 9 10 11">Belongs to the TRAFAC class TrmE-Era-EngA-EngB-Septin-like GTPase superfamily. EngA (Der) GTPase family.</text>
</comment>
<dbReference type="PROSITE" id="PS51712">
    <property type="entry name" value="G_ENGA"/>
    <property type="match status" value="2"/>
</dbReference>
<dbReference type="GO" id="GO:0042254">
    <property type="term" value="P:ribosome biogenesis"/>
    <property type="evidence" value="ECO:0007669"/>
    <property type="project" value="UniProtKB-KW"/>
</dbReference>
<dbReference type="PANTHER" id="PTHR43834">
    <property type="entry name" value="GTPASE DER"/>
    <property type="match status" value="1"/>
</dbReference>
<evidence type="ECO:0000256" key="10">
    <source>
        <dbReference type="PROSITE-ProRule" id="PRU01049"/>
    </source>
</evidence>
<reference evidence="13" key="1">
    <citation type="submission" date="2017-05" db="EMBL/GenBank/DDBJ databases">
        <authorList>
            <person name="Varghese N."/>
            <person name="Submissions S."/>
        </authorList>
    </citation>
    <scope>NUCLEOTIDE SEQUENCE</scope>
    <source>
        <strain evidence="13">Su22</strain>
    </source>
</reference>
<dbReference type="PANTHER" id="PTHR43834:SF6">
    <property type="entry name" value="GTPASE DER"/>
    <property type="match status" value="1"/>
</dbReference>
<dbReference type="InterPro" id="IPR016484">
    <property type="entry name" value="GTPase_Der"/>
</dbReference>
<evidence type="ECO:0000256" key="2">
    <source>
        <dbReference type="ARBA" id="ARBA00020953"/>
    </source>
</evidence>
<name>A0AA45WV45_9CLOT</name>
<dbReference type="Gene3D" id="3.30.300.20">
    <property type="match status" value="1"/>
</dbReference>
<dbReference type="PIRSF" id="PIRSF006485">
    <property type="entry name" value="GTP-binding_EngA"/>
    <property type="match status" value="1"/>
</dbReference>
<dbReference type="RefSeq" id="WP_283408329.1">
    <property type="nucleotide sequence ID" value="NZ_FXUF01000003.1"/>
</dbReference>
<dbReference type="FunFam" id="3.40.50.300:FF:000057">
    <property type="entry name" value="GTPase Der"/>
    <property type="match status" value="1"/>
</dbReference>
<keyword evidence="6 9" id="KW-0342">GTP-binding</keyword>
<comment type="function">
    <text evidence="8 9 11">GTPase that plays an essential role in the late steps of ribosome biogenesis.</text>
</comment>
<dbReference type="FunFam" id="3.30.300.20:FF:000004">
    <property type="entry name" value="GTPase Der"/>
    <property type="match status" value="1"/>
</dbReference>
<evidence type="ECO:0000313" key="14">
    <source>
        <dbReference type="Proteomes" id="UP001158066"/>
    </source>
</evidence>
<dbReference type="Pfam" id="PF14714">
    <property type="entry name" value="KH_dom-like"/>
    <property type="match status" value="1"/>
</dbReference>
<feature type="binding site" evidence="9">
    <location>
        <begin position="10"/>
        <end position="17"/>
    </location>
    <ligand>
        <name>GTP</name>
        <dbReference type="ChEBI" id="CHEBI:37565"/>
        <label>1</label>
    </ligand>
</feature>
<dbReference type="InterPro" id="IPR005225">
    <property type="entry name" value="Small_GTP-bd"/>
</dbReference>
<dbReference type="FunFam" id="3.40.50.300:FF:000040">
    <property type="entry name" value="GTPase Der"/>
    <property type="match status" value="1"/>
</dbReference>
<keyword evidence="3 9" id="KW-0690">Ribosome biogenesis</keyword>
<dbReference type="InterPro" id="IPR015946">
    <property type="entry name" value="KH_dom-like_a/b"/>
</dbReference>
<accession>A0AA45WV45</accession>
<feature type="binding site" evidence="9">
    <location>
        <begin position="295"/>
        <end position="298"/>
    </location>
    <ligand>
        <name>GTP</name>
        <dbReference type="ChEBI" id="CHEBI:37565"/>
        <label>2</label>
    </ligand>
</feature>
<keyword evidence="5 9" id="KW-0547">Nucleotide-binding</keyword>
<dbReference type="NCBIfam" id="TIGR03594">
    <property type="entry name" value="GTPase_EngA"/>
    <property type="match status" value="1"/>
</dbReference>
<dbReference type="CDD" id="cd01895">
    <property type="entry name" value="EngA2"/>
    <property type="match status" value="1"/>
</dbReference>
<dbReference type="InterPro" id="IPR032859">
    <property type="entry name" value="KH_dom-like"/>
</dbReference>
<evidence type="ECO:0000256" key="9">
    <source>
        <dbReference type="HAMAP-Rule" id="MF_00195"/>
    </source>
</evidence>
<gene>
    <name evidence="9" type="primary">der</name>
    <name evidence="13" type="ORF">SAMN06296020_10347</name>
</gene>
<evidence type="ECO:0000259" key="12">
    <source>
        <dbReference type="PROSITE" id="PS51712"/>
    </source>
</evidence>
<dbReference type="InterPro" id="IPR031166">
    <property type="entry name" value="G_ENGA"/>
</dbReference>
<dbReference type="InterPro" id="IPR006073">
    <property type="entry name" value="GTP-bd"/>
</dbReference>
<evidence type="ECO:0000256" key="3">
    <source>
        <dbReference type="ARBA" id="ARBA00022517"/>
    </source>
</evidence>
<feature type="binding site" evidence="9">
    <location>
        <begin position="120"/>
        <end position="123"/>
    </location>
    <ligand>
        <name>GTP</name>
        <dbReference type="ChEBI" id="CHEBI:37565"/>
        <label>1</label>
    </ligand>
</feature>
<evidence type="ECO:0000256" key="4">
    <source>
        <dbReference type="ARBA" id="ARBA00022737"/>
    </source>
</evidence>
<feature type="binding site" evidence="9">
    <location>
        <begin position="230"/>
        <end position="234"/>
    </location>
    <ligand>
        <name>GTP</name>
        <dbReference type="ChEBI" id="CHEBI:37565"/>
        <label>2</label>
    </ligand>
</feature>
<evidence type="ECO:0000256" key="7">
    <source>
        <dbReference type="ARBA" id="ARBA00032345"/>
    </source>
</evidence>
<proteinExistence type="inferred from homology"/>
<dbReference type="NCBIfam" id="TIGR00231">
    <property type="entry name" value="small_GTP"/>
    <property type="match status" value="2"/>
</dbReference>
<evidence type="ECO:0000256" key="5">
    <source>
        <dbReference type="ARBA" id="ARBA00022741"/>
    </source>
</evidence>
<feature type="binding site" evidence="9">
    <location>
        <begin position="183"/>
        <end position="190"/>
    </location>
    <ligand>
        <name>GTP</name>
        <dbReference type="ChEBI" id="CHEBI:37565"/>
        <label>2</label>
    </ligand>
</feature>
<organism evidence="13 14">
    <name type="scientific">Anoxynatronum buryatiense</name>
    <dbReference type="NCBI Taxonomy" id="489973"/>
    <lineage>
        <taxon>Bacteria</taxon>
        <taxon>Bacillati</taxon>
        <taxon>Bacillota</taxon>
        <taxon>Clostridia</taxon>
        <taxon>Eubacteriales</taxon>
        <taxon>Clostridiaceae</taxon>
        <taxon>Anoxynatronum</taxon>
    </lineage>
</organism>
<sequence length="442" mass="49667">MSKSIVAVIGRPNVGKSTFFNRLAGRRISIVEDTPGVTRDRIYAEVEWLNHTFSLIDTGGLEPSSSEIIPSQMRKQAQLAMEMAHVILFMVDGRAGITAQDQEIAELLRKNNRPVILVVNKVDSHQHSEYYYDFYELGLGDPIEISAEMAYGIGDLLDLVISHFPESTHSHEDQDQIKVSVIGKPNVGKSSLINKFLGEERVIVSDIAGTTRDAIDTPFSMDGQEYLLIDTAGLRKKSRINDDVEHYSVLRAIAAIERSDVCVLMIDGREGVTEQDKKVAGLSHENGKAMVILVNKWDLVEKDNKTVNQMTKDIRRELGFCQYAPILFVSVLTGQRIDRIIPAVQHVSNQHAMRIQTGVLNEVIAESTLMKQPPSDKGKRLKIFYGTQVSVKPPTFILFINDKELMHFSYQRYLENRIRENFGFEGTPVRFMLREKSGGTGA</sequence>
<dbReference type="Pfam" id="PF01926">
    <property type="entry name" value="MMR_HSR1"/>
    <property type="match status" value="2"/>
</dbReference>
<feature type="domain" description="EngA-type G" evidence="12">
    <location>
        <begin position="177"/>
        <end position="352"/>
    </location>
</feature>
<keyword evidence="14" id="KW-1185">Reference proteome</keyword>
<comment type="subunit">
    <text evidence="9">Associates with the 50S ribosomal subunit.</text>
</comment>
<evidence type="ECO:0000313" key="13">
    <source>
        <dbReference type="EMBL" id="SMP46737.1"/>
    </source>
</evidence>
<evidence type="ECO:0000256" key="11">
    <source>
        <dbReference type="RuleBase" id="RU004481"/>
    </source>
</evidence>
<evidence type="ECO:0000256" key="8">
    <source>
        <dbReference type="ARBA" id="ARBA00053470"/>
    </source>
</evidence>
<dbReference type="Proteomes" id="UP001158066">
    <property type="component" value="Unassembled WGS sequence"/>
</dbReference>
<dbReference type="InterPro" id="IPR027417">
    <property type="entry name" value="P-loop_NTPase"/>
</dbReference>
<keyword evidence="4 11" id="KW-0677">Repeat</keyword>
<dbReference type="EMBL" id="FXUF01000003">
    <property type="protein sequence ID" value="SMP46737.1"/>
    <property type="molecule type" value="Genomic_DNA"/>
</dbReference>
<evidence type="ECO:0000256" key="6">
    <source>
        <dbReference type="ARBA" id="ARBA00023134"/>
    </source>
</evidence>
<dbReference type="HAMAP" id="MF_00195">
    <property type="entry name" value="GTPase_Der"/>
    <property type="match status" value="1"/>
</dbReference>
<dbReference type="SUPFAM" id="SSF52540">
    <property type="entry name" value="P-loop containing nucleoside triphosphate hydrolases"/>
    <property type="match status" value="2"/>
</dbReference>
<protein>
    <recommendedName>
        <fullName evidence="2 9">GTPase Der</fullName>
    </recommendedName>
    <alternativeName>
        <fullName evidence="7 9">GTP-binding protein EngA</fullName>
    </alternativeName>
</protein>